<protein>
    <submittedName>
        <fullName evidence="1">DUF4810 domain-containing protein</fullName>
    </submittedName>
</protein>
<accession>A0ABW5BH41</accession>
<reference evidence="2" key="1">
    <citation type="journal article" date="2019" name="Int. J. Syst. Evol. Microbiol.">
        <title>The Global Catalogue of Microorganisms (GCM) 10K type strain sequencing project: providing services to taxonomists for standard genome sequencing and annotation.</title>
        <authorList>
            <consortium name="The Broad Institute Genomics Platform"/>
            <consortium name="The Broad Institute Genome Sequencing Center for Infectious Disease"/>
            <person name="Wu L."/>
            <person name="Ma J."/>
        </authorList>
    </citation>
    <scope>NUCLEOTIDE SEQUENCE [LARGE SCALE GENOMIC DNA]</scope>
    <source>
        <strain evidence="2">CGMCC 4.7192</strain>
    </source>
</reference>
<dbReference type="Pfam" id="PF16068">
    <property type="entry name" value="DUF4810"/>
    <property type="match status" value="1"/>
</dbReference>
<keyword evidence="2" id="KW-1185">Reference proteome</keyword>
<comment type="caution">
    <text evidence="1">The sequence shown here is derived from an EMBL/GenBank/DDBJ whole genome shotgun (WGS) entry which is preliminary data.</text>
</comment>
<dbReference type="RefSeq" id="WP_380247470.1">
    <property type="nucleotide sequence ID" value="NZ_JBHUII010000001.1"/>
</dbReference>
<name>A0ABW5BH41_9PROT</name>
<dbReference type="Proteomes" id="UP001597294">
    <property type="component" value="Unassembled WGS sequence"/>
</dbReference>
<dbReference type="PROSITE" id="PS51257">
    <property type="entry name" value="PROKAR_LIPOPROTEIN"/>
    <property type="match status" value="1"/>
</dbReference>
<dbReference type="InterPro" id="IPR014508">
    <property type="entry name" value="UCP020555_TPR-like"/>
</dbReference>
<proteinExistence type="predicted"/>
<sequence>MMRNYMRMGFLVGTAVLLSACVVQEKYHWGSYEQDLLTYYRDSDKETVLVTNLSEMITKGEENGKVPPGIYAEYGYLLLESGQAKDSILFFTKEQETWPESTTLMSAMIRVAEGEAKKQ</sequence>
<evidence type="ECO:0000313" key="2">
    <source>
        <dbReference type="Proteomes" id="UP001597294"/>
    </source>
</evidence>
<organism evidence="1 2">
    <name type="scientific">Kiloniella antarctica</name>
    <dbReference type="NCBI Taxonomy" id="1550907"/>
    <lineage>
        <taxon>Bacteria</taxon>
        <taxon>Pseudomonadati</taxon>
        <taxon>Pseudomonadota</taxon>
        <taxon>Alphaproteobacteria</taxon>
        <taxon>Rhodospirillales</taxon>
        <taxon>Kiloniellaceae</taxon>
        <taxon>Kiloniella</taxon>
    </lineage>
</organism>
<gene>
    <name evidence="1" type="ORF">ACFSKO_01010</name>
</gene>
<evidence type="ECO:0000313" key="1">
    <source>
        <dbReference type="EMBL" id="MFD2204168.1"/>
    </source>
</evidence>
<dbReference type="EMBL" id="JBHUII010000001">
    <property type="protein sequence ID" value="MFD2204168.1"/>
    <property type="molecule type" value="Genomic_DNA"/>
</dbReference>